<evidence type="ECO:0000313" key="2">
    <source>
        <dbReference type="Proteomes" id="UP000004384"/>
    </source>
</evidence>
<organism evidence="1 2">
    <name type="scientific">Corynebacterium tuberculostearicum SK141</name>
    <dbReference type="NCBI Taxonomy" id="553206"/>
    <lineage>
        <taxon>Bacteria</taxon>
        <taxon>Bacillati</taxon>
        <taxon>Actinomycetota</taxon>
        <taxon>Actinomycetes</taxon>
        <taxon>Mycobacteriales</taxon>
        <taxon>Corynebacteriaceae</taxon>
        <taxon>Corynebacterium</taxon>
    </lineage>
</organism>
<dbReference type="AlphaFoldDB" id="C6RCG8"/>
<dbReference type="EMBL" id="ACVP01000037">
    <property type="protein sequence ID" value="EET76444.1"/>
    <property type="molecule type" value="Genomic_DNA"/>
</dbReference>
<dbReference type="Proteomes" id="UP000004384">
    <property type="component" value="Unassembled WGS sequence"/>
</dbReference>
<reference evidence="1 2" key="1">
    <citation type="submission" date="2009-06" db="EMBL/GenBank/DDBJ databases">
        <authorList>
            <person name="Dodson R."/>
            <person name="Sebastian Y."/>
            <person name="Madupu R."/>
            <person name="Durkin A.S."/>
            <person name="Torralba M."/>
            <person name="Methe B."/>
            <person name="Sutton G.G."/>
            <person name="Strausberg R.L."/>
            <person name="Nelson K.E."/>
        </authorList>
    </citation>
    <scope>NUCLEOTIDE SEQUENCE [LARGE SCALE GENOMIC DNA]</scope>
    <source>
        <strain evidence="1 2">SK141</strain>
    </source>
</reference>
<proteinExistence type="predicted"/>
<evidence type="ECO:0008006" key="3">
    <source>
        <dbReference type="Google" id="ProtNLM"/>
    </source>
</evidence>
<comment type="caution">
    <text evidence="1">The sequence shown here is derived from an EMBL/GenBank/DDBJ whole genome shotgun (WGS) entry which is preliminary data.</text>
</comment>
<dbReference type="CDD" id="cd00719">
    <property type="entry name" value="GIY-YIG_SF"/>
    <property type="match status" value="1"/>
</dbReference>
<name>C6RCG8_9CORY</name>
<accession>C6RCG8</accession>
<dbReference type="RefSeq" id="WP_005330020.1">
    <property type="nucleotide sequence ID" value="NZ_ACVP01000037.1"/>
</dbReference>
<sequence length="336" mass="38645">MDTLRFKRWKFTSDLAPSAVLSLKNECGIYVLEFANGEQYVGQTIHFPIRLAKHRRTYPDLIAINFAEVPAKDLDMAEYGEIQRRRKSGIQLRNKTLLAQPLGDSPLDDLIDQQEQAAWLDVAATDDEEIHIGDRAEVARGRTLSNKKFDQLQQQPHFEEALNSLAAYVAYVIPYPHLTEKKTWTVTAMPSTNRRPTDKRVAALSVNNVEMMYLRLVRGYQDGEWTPVATLNVADTYQPPPYMRDFVYPGSYRSAGPVKAIIMEEFLIKEFLMNDAILLAARELALGQMRKGTTMFSKYHNDALSDAIFERIDQWITDNNQMFFKTMPQKRRKVKT</sequence>
<protein>
    <recommendedName>
        <fullName evidence="3">GIY-YIG domain-containing protein</fullName>
    </recommendedName>
</protein>
<gene>
    <name evidence="1" type="ORF">CORTU0001_0220</name>
</gene>
<evidence type="ECO:0000313" key="1">
    <source>
        <dbReference type="EMBL" id="EET76444.1"/>
    </source>
</evidence>